<dbReference type="AntiFam" id="ANF00095">
    <property type="entry name" value="Shadow ORF (opposite ABC transporters)"/>
</dbReference>
<dbReference type="EMBL" id="LMWW01000015">
    <property type="protein sequence ID" value="KUN85156.1"/>
    <property type="molecule type" value="Genomic_DNA"/>
</dbReference>
<comment type="caution">
    <text evidence="2">The sequence shown here is derived from an EMBL/GenBank/DDBJ whole genome shotgun (WGS) entry which is preliminary data.</text>
</comment>
<proteinExistence type="predicted"/>
<name>A0A117RDP9_9ACTN</name>
<feature type="region of interest" description="Disordered" evidence="1">
    <location>
        <begin position="1"/>
        <end position="25"/>
    </location>
</feature>
<accession>A0A117RDP9</accession>
<sequence>MRNVTPRSPGRPRLPALRPPPGRERRIECRYGGQELPGAGVARRLLHLVGGALLDDPAAAHHRDAVADLAYDGEVAGHEDQCEPEFTLEFAEQGDDPGPGGDVERGDGLDAFPPRAERVVEEPRPTQVTEREGEFETLTPARGRASANFPSMPT</sequence>
<evidence type="ECO:0000256" key="1">
    <source>
        <dbReference type="SAM" id="MobiDB-lite"/>
    </source>
</evidence>
<reference evidence="2 3" key="1">
    <citation type="submission" date="2015-10" db="EMBL/GenBank/DDBJ databases">
        <title>Draft genome sequence of Streptomyces griseoruber DSM 40281, type strain for the species Streptomyces griseoruber.</title>
        <authorList>
            <person name="Ruckert C."/>
            <person name="Winkler A."/>
            <person name="Kalinowski J."/>
            <person name="Kampfer P."/>
            <person name="Glaeser S."/>
        </authorList>
    </citation>
    <scope>NUCLEOTIDE SEQUENCE [LARGE SCALE GENOMIC DNA]</scope>
    <source>
        <strain evidence="2 3">DSM 40281</strain>
    </source>
</reference>
<protein>
    <submittedName>
        <fullName evidence="2">Uncharacterized protein</fullName>
    </submittedName>
</protein>
<organism evidence="2 3">
    <name type="scientific">Streptomyces griseoruber</name>
    <dbReference type="NCBI Taxonomy" id="1943"/>
    <lineage>
        <taxon>Bacteria</taxon>
        <taxon>Bacillati</taxon>
        <taxon>Actinomycetota</taxon>
        <taxon>Actinomycetes</taxon>
        <taxon>Kitasatosporales</taxon>
        <taxon>Streptomycetaceae</taxon>
        <taxon>Streptomyces</taxon>
    </lineage>
</organism>
<keyword evidence="3" id="KW-1185">Reference proteome</keyword>
<evidence type="ECO:0000313" key="2">
    <source>
        <dbReference type="EMBL" id="KUN85156.1"/>
    </source>
</evidence>
<dbReference type="AlphaFoldDB" id="A0A117RDP9"/>
<feature type="compositionally biased region" description="Low complexity" evidence="1">
    <location>
        <begin position="1"/>
        <end position="16"/>
    </location>
</feature>
<feature type="region of interest" description="Disordered" evidence="1">
    <location>
        <begin position="90"/>
        <end position="154"/>
    </location>
</feature>
<dbReference type="Proteomes" id="UP000052982">
    <property type="component" value="Unassembled WGS sequence"/>
</dbReference>
<gene>
    <name evidence="2" type="ORF">AQJ64_13100</name>
</gene>
<feature type="compositionally biased region" description="Basic and acidic residues" evidence="1">
    <location>
        <begin position="115"/>
        <end position="134"/>
    </location>
</feature>
<evidence type="ECO:0000313" key="3">
    <source>
        <dbReference type="Proteomes" id="UP000052982"/>
    </source>
</evidence>